<dbReference type="PANTHER" id="PTHR42945:SF1">
    <property type="entry name" value="HISTIDINE BIOSYNTHESIS BIFUNCTIONAL PROTEIN HIS7"/>
    <property type="match status" value="1"/>
</dbReference>
<keyword evidence="8" id="KW-0067">ATP-binding</keyword>
<evidence type="ECO:0000256" key="5">
    <source>
        <dbReference type="ARBA" id="ARBA00022605"/>
    </source>
</evidence>
<protein>
    <submittedName>
        <fullName evidence="12">Phosphoribosyl-ATP pyrophosphohydrolase / phosphoribosyl-AMP cyclohydrolase</fullName>
        <ecNumber evidence="12">3.5.4.19</ecNumber>
        <ecNumber evidence="12">3.6.1.31</ecNumber>
    </submittedName>
</protein>
<evidence type="ECO:0000256" key="4">
    <source>
        <dbReference type="ARBA" id="ARBA00005204"/>
    </source>
</evidence>
<dbReference type="SUPFAM" id="SSF141734">
    <property type="entry name" value="HisI-like"/>
    <property type="match status" value="1"/>
</dbReference>
<dbReference type="GO" id="GO:0000105">
    <property type="term" value="P:L-histidine biosynthetic process"/>
    <property type="evidence" value="ECO:0007669"/>
    <property type="project" value="UniProtKB-UniPathway"/>
</dbReference>
<dbReference type="GO" id="GO:0004636">
    <property type="term" value="F:phosphoribosyl-ATP diphosphatase activity"/>
    <property type="evidence" value="ECO:0007669"/>
    <property type="project" value="UniProtKB-EC"/>
</dbReference>
<evidence type="ECO:0000313" key="13">
    <source>
        <dbReference type="Proteomes" id="UP000198406"/>
    </source>
</evidence>
<dbReference type="InterPro" id="IPR002496">
    <property type="entry name" value="PRib_AMP_CycHydrolase_dom"/>
</dbReference>
<dbReference type="InterPro" id="IPR008179">
    <property type="entry name" value="HisE"/>
</dbReference>
<dbReference type="Gene3D" id="1.10.287.1080">
    <property type="entry name" value="MazG-like"/>
    <property type="match status" value="1"/>
</dbReference>
<evidence type="ECO:0000259" key="11">
    <source>
        <dbReference type="Pfam" id="PF01502"/>
    </source>
</evidence>
<dbReference type="GO" id="GO:0004635">
    <property type="term" value="F:phosphoribosyl-AMP cyclohydrolase activity"/>
    <property type="evidence" value="ECO:0007669"/>
    <property type="project" value="UniProtKB-EC"/>
</dbReference>
<gene>
    <name evidence="12" type="ORF">FisN_18Hh102</name>
</gene>
<dbReference type="Gene3D" id="3.10.20.810">
    <property type="entry name" value="Phosphoribosyl-AMP cyclohydrolase"/>
    <property type="match status" value="1"/>
</dbReference>
<keyword evidence="7 12" id="KW-0378">Hydrolase</keyword>
<comment type="catalytic activity">
    <reaction evidence="1">
        <text>1-(5-phospho-beta-D-ribosyl)-5'-AMP + H2O = 1-(5-phospho-beta-D-ribosyl)-5-[(5-phospho-beta-D-ribosylamino)methylideneamino]imidazole-4-carboxamide</text>
        <dbReference type="Rhea" id="RHEA:20049"/>
        <dbReference type="ChEBI" id="CHEBI:15377"/>
        <dbReference type="ChEBI" id="CHEBI:58435"/>
        <dbReference type="ChEBI" id="CHEBI:59457"/>
        <dbReference type="EC" id="3.5.4.19"/>
    </reaction>
</comment>
<dbReference type="NCBIfam" id="TIGR03188">
    <property type="entry name" value="histidine_hisI"/>
    <property type="match status" value="1"/>
</dbReference>
<comment type="pathway">
    <text evidence="4">Amino-acid biosynthesis; L-histidine biosynthesis; L-histidine from 5-phospho-alpha-D-ribose 1-diphosphate: step 2/9.</text>
</comment>
<evidence type="ECO:0000256" key="8">
    <source>
        <dbReference type="ARBA" id="ARBA00022840"/>
    </source>
</evidence>
<keyword evidence="9" id="KW-0368">Histidine biosynthesis</keyword>
<evidence type="ECO:0000256" key="2">
    <source>
        <dbReference type="ARBA" id="ARBA00001460"/>
    </source>
</evidence>
<comment type="pathway">
    <text evidence="3">Amino-acid biosynthesis; L-histidine biosynthesis; L-histidine from 5-phospho-alpha-D-ribose 1-diphosphate: step 3/9.</text>
</comment>
<evidence type="ECO:0000256" key="3">
    <source>
        <dbReference type="ARBA" id="ARBA00005169"/>
    </source>
</evidence>
<dbReference type="AlphaFoldDB" id="A0A1Z5JVI5"/>
<proteinExistence type="predicted"/>
<dbReference type="EC" id="3.5.4.19" evidence="12"/>
<feature type="domain" description="Phosphoribosyl-AMP cyclohydrolase" evidence="11">
    <location>
        <begin position="249"/>
        <end position="327"/>
    </location>
</feature>
<evidence type="ECO:0000256" key="10">
    <source>
        <dbReference type="ARBA" id="ARBA00023268"/>
    </source>
</evidence>
<dbReference type="Pfam" id="PF01502">
    <property type="entry name" value="PRA-CH"/>
    <property type="match status" value="1"/>
</dbReference>
<keyword evidence="5" id="KW-0028">Amino-acid biosynthesis</keyword>
<dbReference type="Proteomes" id="UP000198406">
    <property type="component" value="Unassembled WGS sequence"/>
</dbReference>
<accession>A0A1Z5JVI5</accession>
<evidence type="ECO:0000256" key="7">
    <source>
        <dbReference type="ARBA" id="ARBA00022801"/>
    </source>
</evidence>
<reference evidence="12 13" key="1">
    <citation type="journal article" date="2015" name="Plant Cell">
        <title>Oil accumulation by the oleaginous diatom Fistulifera solaris as revealed by the genome and transcriptome.</title>
        <authorList>
            <person name="Tanaka T."/>
            <person name="Maeda Y."/>
            <person name="Veluchamy A."/>
            <person name="Tanaka M."/>
            <person name="Abida H."/>
            <person name="Marechal E."/>
            <person name="Bowler C."/>
            <person name="Muto M."/>
            <person name="Sunaga Y."/>
            <person name="Tanaka M."/>
            <person name="Yoshino T."/>
            <person name="Taniguchi T."/>
            <person name="Fukuda Y."/>
            <person name="Nemoto M."/>
            <person name="Matsumoto M."/>
            <person name="Wong P.S."/>
            <person name="Aburatani S."/>
            <person name="Fujibuchi W."/>
        </authorList>
    </citation>
    <scope>NUCLEOTIDE SEQUENCE [LARGE SCALE GENOMIC DNA]</scope>
    <source>
        <strain evidence="12 13">JPCC DA0580</strain>
    </source>
</reference>
<dbReference type="CDD" id="cd11546">
    <property type="entry name" value="NTP-PPase_His4"/>
    <property type="match status" value="1"/>
</dbReference>
<evidence type="ECO:0000256" key="1">
    <source>
        <dbReference type="ARBA" id="ARBA00000024"/>
    </source>
</evidence>
<dbReference type="InterPro" id="IPR021130">
    <property type="entry name" value="PRib-ATP_PPHydrolase-like"/>
</dbReference>
<dbReference type="PANTHER" id="PTHR42945">
    <property type="entry name" value="HISTIDINE BIOSYNTHESIS BIFUNCTIONAL PROTEIN"/>
    <property type="match status" value="1"/>
</dbReference>
<dbReference type="Pfam" id="PF01503">
    <property type="entry name" value="PRA-PH"/>
    <property type="match status" value="1"/>
</dbReference>
<dbReference type="InParanoid" id="A0A1Z5JVI5"/>
<organism evidence="12 13">
    <name type="scientific">Fistulifera solaris</name>
    <name type="common">Oleaginous diatom</name>
    <dbReference type="NCBI Taxonomy" id="1519565"/>
    <lineage>
        <taxon>Eukaryota</taxon>
        <taxon>Sar</taxon>
        <taxon>Stramenopiles</taxon>
        <taxon>Ochrophyta</taxon>
        <taxon>Bacillariophyta</taxon>
        <taxon>Bacillariophyceae</taxon>
        <taxon>Bacillariophycidae</taxon>
        <taxon>Naviculales</taxon>
        <taxon>Naviculaceae</taxon>
        <taxon>Fistulifera</taxon>
    </lineage>
</organism>
<sequence length="444" mass="49668">MNCLPYPSFVKDTPVSEQRLGLAAVGRCRIQPASYEETYTSIRNLTIQQANEVDDKKLQKKYMKQSVAFTQSFLQTTLQLDVSVVDVEVVLPAEDVLRSNGCLASCFLDAGCQTIVVDTVEALDAARLPSERLMLHAETVPIVTEEMKELCTRYSVSVNSDVNDVMALAEHHKDMFLSLHVDPSQWEEDDVLKLVQHINSLKHSSVTVALIDPTPSLLGRCYASCIRSDRPDGLFTTVVCSRQGIALGLVYSNTDSIIAALECGRGVYYSRSRQGLWRKGDTSGHFQTLHRLDIDCDGDALRFTVTQNTSETTKPPAFCHLETYTCWGVSRGLRHLEETLQERMHSAPEGSYTKRLFEDEQLLRDKLVEEAQELAEADTSQHVAEELADVLYFAMTRAAKAGVTLDQAVEELDRRSRKVTRRPGDSKAFRIAAGQVILDKKEKE</sequence>
<comment type="caution">
    <text evidence="12">The sequence shown here is derived from an EMBL/GenBank/DDBJ whole genome shotgun (WGS) entry which is preliminary data.</text>
</comment>
<dbReference type="InterPro" id="IPR038019">
    <property type="entry name" value="PRib_AMP_CycHydrolase_sf"/>
</dbReference>
<name>A0A1Z5JVI5_FISSO</name>
<dbReference type="SUPFAM" id="SSF101386">
    <property type="entry name" value="all-alpha NTP pyrophosphatases"/>
    <property type="match status" value="1"/>
</dbReference>
<keyword evidence="6" id="KW-0547">Nucleotide-binding</keyword>
<comment type="catalytic activity">
    <reaction evidence="2">
        <text>1-(5-phospho-beta-D-ribosyl)-ATP + H2O = 1-(5-phospho-beta-D-ribosyl)-5'-AMP + diphosphate + H(+)</text>
        <dbReference type="Rhea" id="RHEA:22828"/>
        <dbReference type="ChEBI" id="CHEBI:15377"/>
        <dbReference type="ChEBI" id="CHEBI:15378"/>
        <dbReference type="ChEBI" id="CHEBI:33019"/>
        <dbReference type="ChEBI" id="CHEBI:59457"/>
        <dbReference type="ChEBI" id="CHEBI:73183"/>
        <dbReference type="EC" id="3.6.1.31"/>
    </reaction>
</comment>
<keyword evidence="13" id="KW-1185">Reference proteome</keyword>
<keyword evidence="10" id="KW-0511">Multifunctional enzyme</keyword>
<dbReference type="UniPathway" id="UPA00031">
    <property type="reaction ID" value="UER00007"/>
</dbReference>
<dbReference type="GO" id="GO:0005524">
    <property type="term" value="F:ATP binding"/>
    <property type="evidence" value="ECO:0007669"/>
    <property type="project" value="UniProtKB-KW"/>
</dbReference>
<evidence type="ECO:0000313" key="12">
    <source>
        <dbReference type="EMBL" id="GAX17896.1"/>
    </source>
</evidence>
<dbReference type="EC" id="3.6.1.31" evidence="12"/>
<evidence type="ECO:0000256" key="6">
    <source>
        <dbReference type="ARBA" id="ARBA00022741"/>
    </source>
</evidence>
<dbReference type="OrthoDB" id="1703565at2759"/>
<dbReference type="EMBL" id="BDSP01000123">
    <property type="protein sequence ID" value="GAX17896.1"/>
    <property type="molecule type" value="Genomic_DNA"/>
</dbReference>
<evidence type="ECO:0000256" key="9">
    <source>
        <dbReference type="ARBA" id="ARBA00023102"/>
    </source>
</evidence>